<keyword evidence="5" id="KW-1185">Reference proteome</keyword>
<organism evidence="5 6">
    <name type="scientific">Nicrophorus vespilloides</name>
    <name type="common">Boreal carrion beetle</name>
    <dbReference type="NCBI Taxonomy" id="110193"/>
    <lineage>
        <taxon>Eukaryota</taxon>
        <taxon>Metazoa</taxon>
        <taxon>Ecdysozoa</taxon>
        <taxon>Arthropoda</taxon>
        <taxon>Hexapoda</taxon>
        <taxon>Insecta</taxon>
        <taxon>Pterygota</taxon>
        <taxon>Neoptera</taxon>
        <taxon>Endopterygota</taxon>
        <taxon>Coleoptera</taxon>
        <taxon>Polyphaga</taxon>
        <taxon>Staphyliniformia</taxon>
        <taxon>Silphidae</taxon>
        <taxon>Nicrophorinae</taxon>
        <taxon>Nicrophorus</taxon>
    </lineage>
</organism>
<dbReference type="PANTHER" id="PTHR22014">
    <property type="entry name" value="RNA-BINDING PROTEIN 33"/>
    <property type="match status" value="1"/>
</dbReference>
<feature type="domain" description="RRM" evidence="4">
    <location>
        <begin position="590"/>
        <end position="657"/>
    </location>
</feature>
<feature type="compositionally biased region" description="Acidic residues" evidence="3">
    <location>
        <begin position="49"/>
        <end position="64"/>
    </location>
</feature>
<evidence type="ECO:0000313" key="5">
    <source>
        <dbReference type="Proteomes" id="UP000695000"/>
    </source>
</evidence>
<protein>
    <submittedName>
        <fullName evidence="6">Transcription factor mef2A-like</fullName>
    </submittedName>
</protein>
<dbReference type="SUPFAM" id="SSF54928">
    <property type="entry name" value="RNA-binding domain, RBD"/>
    <property type="match status" value="1"/>
</dbReference>
<keyword evidence="1" id="KW-0694">RNA-binding</keyword>
<evidence type="ECO:0000313" key="6">
    <source>
        <dbReference type="RefSeq" id="XP_017777739.1"/>
    </source>
</evidence>
<gene>
    <name evidence="6" type="primary">LOC108563545</name>
</gene>
<feature type="compositionally biased region" description="Basic and acidic residues" evidence="3">
    <location>
        <begin position="65"/>
        <end position="77"/>
    </location>
</feature>
<dbReference type="CDD" id="cd00590">
    <property type="entry name" value="RRM_SF"/>
    <property type="match status" value="1"/>
</dbReference>
<dbReference type="GeneID" id="108563545"/>
<evidence type="ECO:0000259" key="4">
    <source>
        <dbReference type="SMART" id="SM00360"/>
    </source>
</evidence>
<accession>A0ABM1MT39</accession>
<sequence>MSDSVDALLGGEEDVGDYDIKDDEEDALLEDDDDGSRNNEETKDVLELSIDDALNEDDDTELSDSEGRSKFLNERQTESNNTPRSYNYHNNYNKQYKYINNNVTNNRGRGMRGHFRGFSRGNHSIGRHKTFTPRFEPPPNKLFINPHFKGHTHINYNSQWEQKPKSLPHVWHNKHQSQPSNDYQAQPIMPVNNFQSQPQVQHQHQMMHKPPVHQRLGINNSSYSPQQVNSNYEQERFMGVNQMQQPPPVVSPINNQYNMPPTYNQPPPMYQPPVNNMSYNLNQYQQPPQNVYQQYAPPPQPLIHQNTPPPIFNQPPPQIYQNDSHTFNTFAPPPPQIQQYNANDNNYNQNYHNNYQQQQHHVPTQQQQHHQQQHQKQQHQPRYQQADAVITPVINRQVFYNNQQNFGKRRNDRRPEVVDDYCVNKRRSYENKVLHQVQTVETTPSNNTTISTTQYQASATPEVVEDEETKKYREKIEEQKKLRELLLAQKEERRKIAAKKKQAEEEYETVVSPKEILMKAVQPAIIPVQPQRKLAENPANQQMVHANPNLKVINATEGGNENKVDKGQLKSFLSNRTIFAKDQSLVDTSLVVVSNLAAGTSEVKLRKMCEGLGDIQKIDLSPKERQVTIHFKSVASAHAFYKKYQRFMLDLSVIQVALKAVG</sequence>
<evidence type="ECO:0000256" key="1">
    <source>
        <dbReference type="ARBA" id="ARBA00022884"/>
    </source>
</evidence>
<dbReference type="RefSeq" id="XP_017777739.1">
    <property type="nucleotide sequence ID" value="XM_017922250.1"/>
</dbReference>
<feature type="compositionally biased region" description="Low complexity" evidence="3">
    <location>
        <begin position="337"/>
        <end position="370"/>
    </location>
</feature>
<dbReference type="Gene3D" id="3.30.70.330">
    <property type="match status" value="1"/>
</dbReference>
<dbReference type="PANTHER" id="PTHR22014:SF2">
    <property type="entry name" value="RNA-BINDING PROTEIN 33"/>
    <property type="match status" value="1"/>
</dbReference>
<evidence type="ECO:0000256" key="2">
    <source>
        <dbReference type="SAM" id="Coils"/>
    </source>
</evidence>
<feature type="region of interest" description="Disordered" evidence="3">
    <location>
        <begin position="290"/>
        <end position="383"/>
    </location>
</feature>
<dbReference type="Pfam" id="PF00076">
    <property type="entry name" value="RRM_1"/>
    <property type="match status" value="1"/>
</dbReference>
<dbReference type="Proteomes" id="UP000695000">
    <property type="component" value="Unplaced"/>
</dbReference>
<feature type="compositionally biased region" description="Acidic residues" evidence="3">
    <location>
        <begin position="11"/>
        <end position="34"/>
    </location>
</feature>
<feature type="compositionally biased region" description="Basic and acidic residues" evidence="3">
    <location>
        <begin position="35"/>
        <end position="46"/>
    </location>
</feature>
<keyword evidence="2" id="KW-0175">Coiled coil</keyword>
<feature type="compositionally biased region" description="Pro residues" evidence="3">
    <location>
        <begin position="296"/>
        <end position="318"/>
    </location>
</feature>
<reference evidence="6" key="1">
    <citation type="submission" date="2025-08" db="UniProtKB">
        <authorList>
            <consortium name="RefSeq"/>
        </authorList>
    </citation>
    <scope>IDENTIFICATION</scope>
    <source>
        <tissue evidence="6">Whole Larva</tissue>
    </source>
</reference>
<dbReference type="InterPro" id="IPR000504">
    <property type="entry name" value="RRM_dom"/>
</dbReference>
<dbReference type="InterPro" id="IPR012677">
    <property type="entry name" value="Nucleotide-bd_a/b_plait_sf"/>
</dbReference>
<dbReference type="SMART" id="SM00360">
    <property type="entry name" value="RRM"/>
    <property type="match status" value="1"/>
</dbReference>
<feature type="coiled-coil region" evidence="2">
    <location>
        <begin position="469"/>
        <end position="506"/>
    </location>
</feature>
<dbReference type="InterPro" id="IPR035979">
    <property type="entry name" value="RBD_domain_sf"/>
</dbReference>
<name>A0ABM1MT39_NICVS</name>
<dbReference type="InterPro" id="IPR039878">
    <property type="entry name" value="RBM33"/>
</dbReference>
<feature type="region of interest" description="Disordered" evidence="3">
    <location>
        <begin position="1"/>
        <end position="89"/>
    </location>
</feature>
<feature type="region of interest" description="Disordered" evidence="3">
    <location>
        <begin position="117"/>
        <end position="139"/>
    </location>
</feature>
<proteinExistence type="predicted"/>
<evidence type="ECO:0000256" key="3">
    <source>
        <dbReference type="SAM" id="MobiDB-lite"/>
    </source>
</evidence>